<dbReference type="EMBL" id="CP137624">
    <property type="protein sequence ID" value="WPK11565.1"/>
    <property type="molecule type" value="Genomic_DNA"/>
</dbReference>
<evidence type="ECO:0000313" key="2">
    <source>
        <dbReference type="EMBL" id="WPK11565.1"/>
    </source>
</evidence>
<protein>
    <submittedName>
        <fullName evidence="2">Uncharacterized protein</fullName>
    </submittedName>
</protein>
<dbReference type="Proteomes" id="UP001322664">
    <property type="component" value="Chromosome"/>
</dbReference>
<name>A0ABZ0RTW1_9BACI</name>
<keyword evidence="3" id="KW-1185">Reference proteome</keyword>
<dbReference type="RefSeq" id="WP_319836558.1">
    <property type="nucleotide sequence ID" value="NZ_CP137624.1"/>
</dbReference>
<evidence type="ECO:0000313" key="3">
    <source>
        <dbReference type="Proteomes" id="UP001322664"/>
    </source>
</evidence>
<gene>
    <name evidence="2" type="ORF">R6U77_16985</name>
</gene>
<evidence type="ECO:0000256" key="1">
    <source>
        <dbReference type="SAM" id="MobiDB-lite"/>
    </source>
</evidence>
<sequence length="153" mass="17313">MESLIIFAVIAIISSLFGKKEKSKNTKSMPPFNQSQSQQEQRQPKPKQARSLEDFANEIFGQLEQKKAEVQQQWEAPKPVQVERAVVEKVELPKEAQKPITTRPNIEKSTRVVQMKEREAAVFTPPTTKKALVQAIVAAEILGPPKAKQRQVR</sequence>
<proteinExistence type="predicted"/>
<reference evidence="2 3" key="1">
    <citation type="submission" date="2023-09" db="EMBL/GenBank/DDBJ databases">
        <authorList>
            <person name="Page C.A."/>
            <person name="Perez-Diaz I.M."/>
        </authorList>
    </citation>
    <scope>NUCLEOTIDE SEQUENCE [LARGE SCALE GENOMIC DNA]</scope>
    <source>
        <strain evidence="2 3">Ll15</strain>
    </source>
</reference>
<organism evidence="2 3">
    <name type="scientific">Lysinibacillus louembei</name>
    <dbReference type="NCBI Taxonomy" id="1470088"/>
    <lineage>
        <taxon>Bacteria</taxon>
        <taxon>Bacillati</taxon>
        <taxon>Bacillota</taxon>
        <taxon>Bacilli</taxon>
        <taxon>Bacillales</taxon>
        <taxon>Bacillaceae</taxon>
        <taxon>Lysinibacillus</taxon>
    </lineage>
</organism>
<accession>A0ABZ0RTW1</accession>
<feature type="region of interest" description="Disordered" evidence="1">
    <location>
        <begin position="20"/>
        <end position="52"/>
    </location>
</feature>